<name>A0A379ID67_PSEFL</name>
<protein>
    <submittedName>
        <fullName evidence="1">Uncharacterized protein</fullName>
    </submittedName>
</protein>
<accession>A0A379ID67</accession>
<evidence type="ECO:0000313" key="1">
    <source>
        <dbReference type="EMBL" id="SUD30641.1"/>
    </source>
</evidence>
<dbReference type="EMBL" id="UGUS01000002">
    <property type="protein sequence ID" value="SUD30641.1"/>
    <property type="molecule type" value="Genomic_DNA"/>
</dbReference>
<proteinExistence type="predicted"/>
<dbReference type="AlphaFoldDB" id="A0A379ID67"/>
<dbReference type="Proteomes" id="UP000255125">
    <property type="component" value="Unassembled WGS sequence"/>
</dbReference>
<sequence>MMPQLRAVERLSAVAEGMNGGLAFAVHGLGVRCVERCEQRLRNRIDRFQWV</sequence>
<reference evidence="1 2" key="1">
    <citation type="submission" date="2018-06" db="EMBL/GenBank/DDBJ databases">
        <authorList>
            <consortium name="Pathogen Informatics"/>
            <person name="Doyle S."/>
        </authorList>
    </citation>
    <scope>NUCLEOTIDE SEQUENCE [LARGE SCALE GENOMIC DNA]</scope>
    <source>
        <strain evidence="1 2">NCTC10392</strain>
    </source>
</reference>
<gene>
    <name evidence="1" type="ORF">NCTC10392_02563</name>
</gene>
<organism evidence="1 2">
    <name type="scientific">Pseudomonas fluorescens</name>
    <dbReference type="NCBI Taxonomy" id="294"/>
    <lineage>
        <taxon>Bacteria</taxon>
        <taxon>Pseudomonadati</taxon>
        <taxon>Pseudomonadota</taxon>
        <taxon>Gammaproteobacteria</taxon>
        <taxon>Pseudomonadales</taxon>
        <taxon>Pseudomonadaceae</taxon>
        <taxon>Pseudomonas</taxon>
    </lineage>
</organism>
<evidence type="ECO:0000313" key="2">
    <source>
        <dbReference type="Proteomes" id="UP000255125"/>
    </source>
</evidence>